<accession>A0ABW3CGR0</accession>
<dbReference type="Proteomes" id="UP001597083">
    <property type="component" value="Unassembled WGS sequence"/>
</dbReference>
<keyword evidence="2" id="KW-1185">Reference proteome</keyword>
<proteinExistence type="predicted"/>
<sequence length="78" mass="8598">MHFRNSRLRTKVTALLVSLVALWAFAAWVTLRDGLGLLWAGTLDQKVSRPTLSLVTALQQERRASMVYAGSVGVSQRA</sequence>
<feature type="non-terminal residue" evidence="1">
    <location>
        <position position="78"/>
    </location>
</feature>
<protein>
    <submittedName>
        <fullName evidence="1">Uncharacterized protein</fullName>
    </submittedName>
</protein>
<gene>
    <name evidence="1" type="ORF">ACFQ07_11660</name>
</gene>
<name>A0ABW3CGR0_9ACTN</name>
<reference evidence="2" key="1">
    <citation type="journal article" date="2019" name="Int. J. Syst. Evol. Microbiol.">
        <title>The Global Catalogue of Microorganisms (GCM) 10K type strain sequencing project: providing services to taxonomists for standard genome sequencing and annotation.</title>
        <authorList>
            <consortium name="The Broad Institute Genomics Platform"/>
            <consortium name="The Broad Institute Genome Sequencing Center for Infectious Disease"/>
            <person name="Wu L."/>
            <person name="Ma J."/>
        </authorList>
    </citation>
    <scope>NUCLEOTIDE SEQUENCE [LARGE SCALE GENOMIC DNA]</scope>
    <source>
        <strain evidence="2">JCM 31696</strain>
    </source>
</reference>
<evidence type="ECO:0000313" key="2">
    <source>
        <dbReference type="Proteomes" id="UP001597083"/>
    </source>
</evidence>
<organism evidence="1 2">
    <name type="scientific">Actinomadura adrarensis</name>
    <dbReference type="NCBI Taxonomy" id="1819600"/>
    <lineage>
        <taxon>Bacteria</taxon>
        <taxon>Bacillati</taxon>
        <taxon>Actinomycetota</taxon>
        <taxon>Actinomycetes</taxon>
        <taxon>Streptosporangiales</taxon>
        <taxon>Thermomonosporaceae</taxon>
        <taxon>Actinomadura</taxon>
    </lineage>
</organism>
<comment type="caution">
    <text evidence="1">The sequence shown here is derived from an EMBL/GenBank/DDBJ whole genome shotgun (WGS) entry which is preliminary data.</text>
</comment>
<evidence type="ECO:0000313" key="1">
    <source>
        <dbReference type="EMBL" id="MFD0852888.1"/>
    </source>
</evidence>
<dbReference type="EMBL" id="JBHTIR010001715">
    <property type="protein sequence ID" value="MFD0852888.1"/>
    <property type="molecule type" value="Genomic_DNA"/>
</dbReference>